<evidence type="ECO:0000256" key="7">
    <source>
        <dbReference type="ARBA" id="ARBA00022840"/>
    </source>
</evidence>
<gene>
    <name evidence="11" type="ORF">ACG00Y_04700</name>
</gene>
<evidence type="ECO:0000256" key="5">
    <source>
        <dbReference type="ARBA" id="ARBA00022741"/>
    </source>
</evidence>
<feature type="coiled-coil region" evidence="9">
    <location>
        <begin position="198"/>
        <end position="254"/>
    </location>
</feature>
<dbReference type="Gene3D" id="3.30.565.10">
    <property type="entry name" value="Histidine kinase-like ATPase, C-terminal domain"/>
    <property type="match status" value="1"/>
</dbReference>
<keyword evidence="12" id="KW-1185">Reference proteome</keyword>
<dbReference type="Gene3D" id="1.20.5.1930">
    <property type="match status" value="1"/>
</dbReference>
<dbReference type="InterPro" id="IPR011712">
    <property type="entry name" value="Sig_transdc_His_kin_sub3_dim/P"/>
</dbReference>
<keyword evidence="5" id="KW-0547">Nucleotide-binding</keyword>
<dbReference type="SUPFAM" id="SSF55874">
    <property type="entry name" value="ATPase domain of HSP90 chaperone/DNA topoisomerase II/histidine kinase"/>
    <property type="match status" value="1"/>
</dbReference>
<dbReference type="EC" id="2.7.13.3" evidence="2"/>
<comment type="catalytic activity">
    <reaction evidence="1">
        <text>ATP + protein L-histidine = ADP + protein N-phospho-L-histidine.</text>
        <dbReference type="EC" id="2.7.13.3"/>
    </reaction>
</comment>
<evidence type="ECO:0000313" key="12">
    <source>
        <dbReference type="Proteomes" id="UP001606210"/>
    </source>
</evidence>
<evidence type="ECO:0000256" key="2">
    <source>
        <dbReference type="ARBA" id="ARBA00012438"/>
    </source>
</evidence>
<dbReference type="PANTHER" id="PTHR24421:SF10">
    <property type="entry name" value="NITRATE_NITRITE SENSOR PROTEIN NARQ"/>
    <property type="match status" value="1"/>
</dbReference>
<protein>
    <recommendedName>
        <fullName evidence="2">histidine kinase</fullName>
        <ecNumber evidence="2">2.7.13.3</ecNumber>
    </recommendedName>
</protein>
<keyword evidence="9" id="KW-0175">Coiled coil</keyword>
<accession>A0ABW7EXV4</accession>
<keyword evidence="4" id="KW-0808">Transferase</keyword>
<keyword evidence="7" id="KW-0067">ATP-binding</keyword>
<dbReference type="Pfam" id="PF07730">
    <property type="entry name" value="HisKA_3"/>
    <property type="match status" value="1"/>
</dbReference>
<dbReference type="EMBL" id="JBIGHV010000002">
    <property type="protein sequence ID" value="MFG6429197.1"/>
    <property type="molecule type" value="Genomic_DNA"/>
</dbReference>
<evidence type="ECO:0000256" key="6">
    <source>
        <dbReference type="ARBA" id="ARBA00022777"/>
    </source>
</evidence>
<evidence type="ECO:0000256" key="9">
    <source>
        <dbReference type="SAM" id="Coils"/>
    </source>
</evidence>
<dbReference type="SMART" id="SM00387">
    <property type="entry name" value="HATPase_c"/>
    <property type="match status" value="1"/>
</dbReference>
<keyword evidence="6" id="KW-0418">Kinase</keyword>
<evidence type="ECO:0000259" key="10">
    <source>
        <dbReference type="SMART" id="SM00387"/>
    </source>
</evidence>
<dbReference type="Pfam" id="PF02518">
    <property type="entry name" value="HATPase_c"/>
    <property type="match status" value="1"/>
</dbReference>
<sequence>MAAFLAFVGTAVGASQSLGNLLERDAERSRALHTQTELQQLLRLLIDIETGQRGFIITGQQPFLRPYEEALDDLGRLHTGLRQRLAETGVSTAALQRLDALIEQRLAQIKANIERRLAMGEGVMRDLGAYADGKRVMDELRFEIGELAHEQRQRVTAADLATQQVQQRTTRLMQLLPGAGLVTLALALLLMLRERRLRDRAEQALRNANAGLEQQVAQRTEALSRALARIRSFASELERSIEAERRRLAREVHDQIGQAGTAIKMLVFALRAQLAPRTEPLLDELQTMADEAIRAARQISAALRPPLLDELGLEAALGHYLQTLQRQSGLTTTLALTGAQELAPDQANPLFRITQEACTNVLRHAAATALRVTGHPCLQGGRDGYELEVIDNGRGPGDTRADASGLRGMRERAAMAGGDFDFGPALGGGTRVRVWLPLRTAGQEALDEGEAWV</sequence>
<name>A0ABW7EXV4_9BURK</name>
<reference evidence="11 12" key="1">
    <citation type="submission" date="2024-08" db="EMBL/GenBank/DDBJ databases">
        <authorList>
            <person name="Lu H."/>
        </authorList>
    </citation>
    <scope>NUCLEOTIDE SEQUENCE [LARGE SCALE GENOMIC DNA]</scope>
    <source>
        <strain evidence="11 12">LYH14W</strain>
    </source>
</reference>
<proteinExistence type="predicted"/>
<dbReference type="InterPro" id="IPR003594">
    <property type="entry name" value="HATPase_dom"/>
</dbReference>
<evidence type="ECO:0000256" key="3">
    <source>
        <dbReference type="ARBA" id="ARBA00022553"/>
    </source>
</evidence>
<dbReference type="InterPro" id="IPR050482">
    <property type="entry name" value="Sensor_HK_TwoCompSys"/>
</dbReference>
<feature type="domain" description="Histidine kinase/HSP90-like ATPase" evidence="10">
    <location>
        <begin position="345"/>
        <end position="440"/>
    </location>
</feature>
<comment type="caution">
    <text evidence="11">The sequence shown here is derived from an EMBL/GenBank/DDBJ whole genome shotgun (WGS) entry which is preliminary data.</text>
</comment>
<dbReference type="InterPro" id="IPR036890">
    <property type="entry name" value="HATPase_C_sf"/>
</dbReference>
<dbReference type="CDD" id="cd16917">
    <property type="entry name" value="HATPase_UhpB-NarQ-NarX-like"/>
    <property type="match status" value="1"/>
</dbReference>
<dbReference type="InterPro" id="IPR007891">
    <property type="entry name" value="CHASE3"/>
</dbReference>
<dbReference type="RefSeq" id="WP_394476458.1">
    <property type="nucleotide sequence ID" value="NZ_JBIGHV010000002.1"/>
</dbReference>
<organism evidence="11 12">
    <name type="scientific">Pelomonas parva</name>
    <dbReference type="NCBI Taxonomy" id="3299032"/>
    <lineage>
        <taxon>Bacteria</taxon>
        <taxon>Pseudomonadati</taxon>
        <taxon>Pseudomonadota</taxon>
        <taxon>Betaproteobacteria</taxon>
        <taxon>Burkholderiales</taxon>
        <taxon>Sphaerotilaceae</taxon>
        <taxon>Roseateles</taxon>
    </lineage>
</organism>
<dbReference type="PANTHER" id="PTHR24421">
    <property type="entry name" value="NITRATE/NITRITE SENSOR PROTEIN NARX-RELATED"/>
    <property type="match status" value="1"/>
</dbReference>
<dbReference type="Proteomes" id="UP001606210">
    <property type="component" value="Unassembled WGS sequence"/>
</dbReference>
<keyword evidence="8" id="KW-0902">Two-component regulatory system</keyword>
<evidence type="ECO:0000256" key="8">
    <source>
        <dbReference type="ARBA" id="ARBA00023012"/>
    </source>
</evidence>
<dbReference type="CDD" id="cd19410">
    <property type="entry name" value="HK9-like_sensor"/>
    <property type="match status" value="1"/>
</dbReference>
<evidence type="ECO:0000256" key="4">
    <source>
        <dbReference type="ARBA" id="ARBA00022679"/>
    </source>
</evidence>
<keyword evidence="3" id="KW-0597">Phosphoprotein</keyword>
<dbReference type="Pfam" id="PF05227">
    <property type="entry name" value="CHASE3"/>
    <property type="match status" value="1"/>
</dbReference>
<evidence type="ECO:0000256" key="1">
    <source>
        <dbReference type="ARBA" id="ARBA00000085"/>
    </source>
</evidence>
<evidence type="ECO:0000313" key="11">
    <source>
        <dbReference type="EMBL" id="MFG6429197.1"/>
    </source>
</evidence>